<feature type="domain" description="IPT/TIG" evidence="1">
    <location>
        <begin position="136"/>
        <end position="198"/>
    </location>
</feature>
<dbReference type="Gene3D" id="2.60.40.10">
    <property type="entry name" value="Immunoglobulins"/>
    <property type="match status" value="2"/>
</dbReference>
<dbReference type="Pfam" id="PF18329">
    <property type="entry name" value="SGBP_B_XBD"/>
    <property type="match status" value="1"/>
</dbReference>
<evidence type="ECO:0000259" key="2">
    <source>
        <dbReference type="Pfam" id="PF18329"/>
    </source>
</evidence>
<dbReference type="EMBL" id="ADLE01000011">
    <property type="protein sequence ID" value="EJZ63924.1"/>
    <property type="molecule type" value="Genomic_DNA"/>
</dbReference>
<name>K0X869_9BACT</name>
<dbReference type="InterPro" id="IPR040475">
    <property type="entry name" value="SGBP_B_XBD"/>
</dbReference>
<dbReference type="GO" id="GO:0030247">
    <property type="term" value="F:polysaccharide binding"/>
    <property type="evidence" value="ECO:0007669"/>
    <property type="project" value="InterPro"/>
</dbReference>
<dbReference type="HOGENOM" id="CLU_058229_0_0_10"/>
<gene>
    <name evidence="3" type="ORF">HMPREF9448_01763</name>
</gene>
<keyword evidence="4" id="KW-1185">Reference proteome</keyword>
<feature type="domain" description="Surface glycan-binding protein B xyloglucan binding" evidence="2">
    <location>
        <begin position="211"/>
        <end position="386"/>
    </location>
</feature>
<evidence type="ECO:0008006" key="5">
    <source>
        <dbReference type="Google" id="ProtNLM"/>
    </source>
</evidence>
<accession>K0X869</accession>
<comment type="caution">
    <text evidence="3">The sequence shown here is derived from an EMBL/GenBank/DDBJ whole genome shotgun (WGS) entry which is preliminary data.</text>
</comment>
<organism evidence="3 4">
    <name type="scientific">Barnesiella intestinihominis YIT 11860</name>
    <dbReference type="NCBI Taxonomy" id="742726"/>
    <lineage>
        <taxon>Bacteria</taxon>
        <taxon>Pseudomonadati</taxon>
        <taxon>Bacteroidota</taxon>
        <taxon>Bacteroidia</taxon>
        <taxon>Bacteroidales</taxon>
        <taxon>Barnesiellaceae</taxon>
        <taxon>Barnesiella</taxon>
    </lineage>
</organism>
<evidence type="ECO:0000313" key="4">
    <source>
        <dbReference type="Proteomes" id="UP000006044"/>
    </source>
</evidence>
<dbReference type="PATRIC" id="fig|742726.3.peg.1848"/>
<dbReference type="AlphaFoldDB" id="K0X869"/>
<dbReference type="STRING" id="742726.HMPREF9448_01763"/>
<dbReference type="Pfam" id="PF01833">
    <property type="entry name" value="TIG"/>
    <property type="match status" value="1"/>
</dbReference>
<dbReference type="eggNOG" id="ENOG502ZC5U">
    <property type="taxonomic scope" value="Bacteria"/>
</dbReference>
<protein>
    <recommendedName>
        <fullName evidence="5">Surface glycan-binding protein B xyloglucan binding domain-containing protein</fullName>
    </recommendedName>
</protein>
<reference evidence="3 4" key="1">
    <citation type="submission" date="2012-08" db="EMBL/GenBank/DDBJ databases">
        <title>The Genome Sequence of Barnesiella intestinihominis YIT 11860.</title>
        <authorList>
            <consortium name="The Broad Institute Genome Sequencing Platform"/>
            <person name="Earl A."/>
            <person name="Ward D."/>
            <person name="Feldgarden M."/>
            <person name="Gevers D."/>
            <person name="Morotomi M."/>
            <person name="Walker B."/>
            <person name="Young S.K."/>
            <person name="Zeng Q."/>
            <person name="Gargeya S."/>
            <person name="Fitzgerald M."/>
            <person name="Haas B."/>
            <person name="Abouelleil A."/>
            <person name="Alvarado L."/>
            <person name="Arachchi H.M."/>
            <person name="Berlin A.M."/>
            <person name="Chapman S.B."/>
            <person name="Goldberg J."/>
            <person name="Griggs A."/>
            <person name="Gujja S."/>
            <person name="Hansen M."/>
            <person name="Howarth C."/>
            <person name="Imamovic A."/>
            <person name="Larimer J."/>
            <person name="McCowen C."/>
            <person name="Montmayeur A."/>
            <person name="Murphy C."/>
            <person name="Neiman D."/>
            <person name="Pearson M."/>
            <person name="Priest M."/>
            <person name="Roberts A."/>
            <person name="Saif S."/>
            <person name="Shea T."/>
            <person name="Sisk P."/>
            <person name="Sykes S."/>
            <person name="Wortman J."/>
            <person name="Nusbaum C."/>
            <person name="Birren B."/>
        </authorList>
    </citation>
    <scope>NUCLEOTIDE SEQUENCE [LARGE SCALE GENOMIC DNA]</scope>
    <source>
        <strain evidence="3 4">YIT 11860</strain>
    </source>
</reference>
<proteinExistence type="predicted"/>
<evidence type="ECO:0000313" key="3">
    <source>
        <dbReference type="EMBL" id="EJZ63924.1"/>
    </source>
</evidence>
<evidence type="ECO:0000259" key="1">
    <source>
        <dbReference type="Pfam" id="PF01833"/>
    </source>
</evidence>
<dbReference type="InterPro" id="IPR013783">
    <property type="entry name" value="Ig-like_fold"/>
</dbReference>
<dbReference type="InterPro" id="IPR002909">
    <property type="entry name" value="IPT_dom"/>
</dbReference>
<dbReference type="Proteomes" id="UP000006044">
    <property type="component" value="Unassembled WGS sequence"/>
</dbReference>
<sequence>MAAWAAVLFAFSACQDVVEVEDLKAKDDIPSNGAPEITKIVLANDKEFEIDGADFEDMVRIEGKNLGNVVSVKFNDVEVDPKEIYARYDMLLAPVPRQLPGEVTDMLYITTKNGSVSRPFTVSIPELKIDGLQNEFTNPGDTTVISGDNFDLYGITVEQADVRIGNAICTVIDATRSDITLQIPANAQPNTDLTIQGGEMAEPVAIPYMNTGHQIFDFNDWPGSGGFTHSSQFPDNTLNFLCDGTEGDGYPEPLNEGMKYLRFHGNVGAWGWMVLWAGYIQVPADVAADPAAYNLCFEVCTNASYPLNSTTRIALGNFMWMPGASGIPVNTYGGWRTMRIGLDEVSENTILPDGCSPAPDNTEWKIVFTPTDAMDFDLSMCNFRFSKKIG</sequence>